<feature type="active site" description="Proton donor/acceptor" evidence="6">
    <location>
        <position position="197"/>
    </location>
</feature>
<feature type="domain" description="L,D-TPase catalytic" evidence="7">
    <location>
        <begin position="117"/>
        <end position="237"/>
    </location>
</feature>
<feature type="active site" description="Nucleophile" evidence="6">
    <location>
        <position position="211"/>
    </location>
</feature>
<dbReference type="GO" id="GO:0016740">
    <property type="term" value="F:transferase activity"/>
    <property type="evidence" value="ECO:0007669"/>
    <property type="project" value="UniProtKB-KW"/>
</dbReference>
<proteinExistence type="predicted"/>
<dbReference type="SUPFAM" id="SSF47090">
    <property type="entry name" value="PGBD-like"/>
    <property type="match status" value="1"/>
</dbReference>
<sequence length="240" mass="25887">MTTVPGMQLGRRSVLRGGLSVTAGMMLTPLAAGTSHAATRALYRGCVGEDVRALQKQLATKGYWCGTADGDFGELTQQATWAVQKQNGLTRDGVVGPLTRTALANGTLPKPVGGAGSRVEVHLRKQLFLVVRDGRTTRVLNTSTGNNQYYWLNGVRHLAVTPTGSWKVYSTYSKGWQWGPLGNLYRPMYYNSGWAVHGSAKIPPWPDSHGCSRLSTRAMDMIWSTGTMALGTRVTIATGA</sequence>
<gene>
    <name evidence="8" type="ORF">SAMN05421879_101505</name>
</gene>
<evidence type="ECO:0000259" key="7">
    <source>
        <dbReference type="PROSITE" id="PS52029"/>
    </source>
</evidence>
<dbReference type="InterPro" id="IPR005490">
    <property type="entry name" value="LD_TPept_cat_dom"/>
</dbReference>
<evidence type="ECO:0000313" key="9">
    <source>
        <dbReference type="Proteomes" id="UP000219688"/>
    </source>
</evidence>
<keyword evidence="3 6" id="KW-0133">Cell shape</keyword>
<dbReference type="GO" id="GO:0008360">
    <property type="term" value="P:regulation of cell shape"/>
    <property type="evidence" value="ECO:0007669"/>
    <property type="project" value="UniProtKB-UniRule"/>
</dbReference>
<dbReference type="Gene3D" id="2.40.440.10">
    <property type="entry name" value="L,D-transpeptidase catalytic domain-like"/>
    <property type="match status" value="1"/>
</dbReference>
<organism evidence="8 9">
    <name type="scientific">Ornithinimicrobium cerasi</name>
    <dbReference type="NCBI Taxonomy" id="2248773"/>
    <lineage>
        <taxon>Bacteria</taxon>
        <taxon>Bacillati</taxon>
        <taxon>Actinomycetota</taxon>
        <taxon>Actinomycetes</taxon>
        <taxon>Micrococcales</taxon>
        <taxon>Ornithinimicrobiaceae</taxon>
        <taxon>Ornithinimicrobium</taxon>
    </lineage>
</organism>
<dbReference type="Proteomes" id="UP000219688">
    <property type="component" value="Unassembled WGS sequence"/>
</dbReference>
<dbReference type="InterPro" id="IPR038063">
    <property type="entry name" value="Transpep_catalytic_dom"/>
</dbReference>
<dbReference type="RefSeq" id="WP_170955352.1">
    <property type="nucleotide sequence ID" value="NZ_OBQK01000001.1"/>
</dbReference>
<dbReference type="GO" id="GO:0005576">
    <property type="term" value="C:extracellular region"/>
    <property type="evidence" value="ECO:0007669"/>
    <property type="project" value="TreeGrafter"/>
</dbReference>
<dbReference type="InterPro" id="IPR036366">
    <property type="entry name" value="PGBDSf"/>
</dbReference>
<protein>
    <submittedName>
        <fullName evidence="8">Peptidoglycan-binding (PGRP) domain of peptidoglycan hydrolases-containing protein</fullName>
    </submittedName>
</protein>
<dbReference type="PROSITE" id="PS51318">
    <property type="entry name" value="TAT"/>
    <property type="match status" value="1"/>
</dbReference>
<dbReference type="PANTHER" id="PTHR30582:SF2">
    <property type="entry name" value="L,D-TRANSPEPTIDASE YCIB-RELATED"/>
    <property type="match status" value="1"/>
</dbReference>
<comment type="pathway">
    <text evidence="1 6">Cell wall biogenesis; peptidoglycan biosynthesis.</text>
</comment>
<dbReference type="PROSITE" id="PS52029">
    <property type="entry name" value="LD_TPASE"/>
    <property type="match status" value="1"/>
</dbReference>
<dbReference type="Pfam" id="PF01471">
    <property type="entry name" value="PG_binding_1"/>
    <property type="match status" value="1"/>
</dbReference>
<dbReference type="GO" id="GO:0071555">
    <property type="term" value="P:cell wall organization"/>
    <property type="evidence" value="ECO:0007669"/>
    <property type="project" value="UniProtKB-UniRule"/>
</dbReference>
<dbReference type="STRING" id="1122622.GCA_000421185_01902"/>
<dbReference type="GO" id="GO:0018104">
    <property type="term" value="P:peptidoglycan-protein cross-linking"/>
    <property type="evidence" value="ECO:0007669"/>
    <property type="project" value="TreeGrafter"/>
</dbReference>
<evidence type="ECO:0000256" key="3">
    <source>
        <dbReference type="ARBA" id="ARBA00022960"/>
    </source>
</evidence>
<dbReference type="InterPro" id="IPR036365">
    <property type="entry name" value="PGBD-like_sf"/>
</dbReference>
<evidence type="ECO:0000256" key="5">
    <source>
        <dbReference type="ARBA" id="ARBA00023316"/>
    </source>
</evidence>
<evidence type="ECO:0000313" key="8">
    <source>
        <dbReference type="EMBL" id="SOC52356.1"/>
    </source>
</evidence>
<dbReference type="CDD" id="cd16913">
    <property type="entry name" value="YkuD_like"/>
    <property type="match status" value="1"/>
</dbReference>
<dbReference type="Pfam" id="PF03734">
    <property type="entry name" value="YkuD"/>
    <property type="match status" value="1"/>
</dbReference>
<keyword evidence="4 6" id="KW-0573">Peptidoglycan synthesis</keyword>
<dbReference type="InterPro" id="IPR006311">
    <property type="entry name" value="TAT_signal"/>
</dbReference>
<dbReference type="GO" id="GO:0071972">
    <property type="term" value="F:peptidoglycan L,D-transpeptidase activity"/>
    <property type="evidence" value="ECO:0007669"/>
    <property type="project" value="TreeGrafter"/>
</dbReference>
<accession>A0A285VGR4</accession>
<dbReference type="Gene3D" id="1.10.101.10">
    <property type="entry name" value="PGBD-like superfamily/PGBD"/>
    <property type="match status" value="1"/>
</dbReference>
<keyword evidence="8" id="KW-0378">Hydrolase</keyword>
<name>A0A285VGR4_9MICO</name>
<dbReference type="InterPro" id="IPR050979">
    <property type="entry name" value="LD-transpeptidase"/>
</dbReference>
<evidence type="ECO:0000256" key="6">
    <source>
        <dbReference type="PROSITE-ProRule" id="PRU01373"/>
    </source>
</evidence>
<evidence type="ECO:0000256" key="4">
    <source>
        <dbReference type="ARBA" id="ARBA00022984"/>
    </source>
</evidence>
<evidence type="ECO:0000256" key="1">
    <source>
        <dbReference type="ARBA" id="ARBA00004752"/>
    </source>
</evidence>
<keyword evidence="9" id="KW-1185">Reference proteome</keyword>
<dbReference type="EMBL" id="OBQK01000001">
    <property type="protein sequence ID" value="SOC52356.1"/>
    <property type="molecule type" value="Genomic_DNA"/>
</dbReference>
<dbReference type="AlphaFoldDB" id="A0A285VGR4"/>
<dbReference type="PANTHER" id="PTHR30582">
    <property type="entry name" value="L,D-TRANSPEPTIDASE"/>
    <property type="match status" value="1"/>
</dbReference>
<reference evidence="9" key="1">
    <citation type="submission" date="2017-08" db="EMBL/GenBank/DDBJ databases">
        <authorList>
            <person name="Varghese N."/>
            <person name="Submissions S."/>
        </authorList>
    </citation>
    <scope>NUCLEOTIDE SEQUENCE [LARGE SCALE GENOMIC DNA]</scope>
    <source>
        <strain evidence="9">USBA17B2</strain>
    </source>
</reference>
<dbReference type="SUPFAM" id="SSF141523">
    <property type="entry name" value="L,D-transpeptidase catalytic domain-like"/>
    <property type="match status" value="1"/>
</dbReference>
<dbReference type="UniPathway" id="UPA00219"/>
<evidence type="ECO:0000256" key="2">
    <source>
        <dbReference type="ARBA" id="ARBA00022679"/>
    </source>
</evidence>
<keyword evidence="2" id="KW-0808">Transferase</keyword>
<dbReference type="InterPro" id="IPR002477">
    <property type="entry name" value="Peptidoglycan-bd-like"/>
</dbReference>
<keyword evidence="5 6" id="KW-0961">Cell wall biogenesis/degradation</keyword>